<proteinExistence type="predicted"/>
<gene>
    <name evidence="1" type="ORF">BDY19DRAFT_915193</name>
</gene>
<keyword evidence="2" id="KW-1185">Reference proteome</keyword>
<dbReference type="EMBL" id="MU274900">
    <property type="protein sequence ID" value="KAI0094902.1"/>
    <property type="molecule type" value="Genomic_DNA"/>
</dbReference>
<evidence type="ECO:0000313" key="1">
    <source>
        <dbReference type="EMBL" id="KAI0094902.1"/>
    </source>
</evidence>
<reference evidence="1" key="1">
    <citation type="journal article" date="2021" name="Environ. Microbiol.">
        <title>Gene family expansions and transcriptome signatures uncover fungal adaptations to wood decay.</title>
        <authorList>
            <person name="Hage H."/>
            <person name="Miyauchi S."/>
            <person name="Viragh M."/>
            <person name="Drula E."/>
            <person name="Min B."/>
            <person name="Chaduli D."/>
            <person name="Navarro D."/>
            <person name="Favel A."/>
            <person name="Norest M."/>
            <person name="Lesage-Meessen L."/>
            <person name="Balint B."/>
            <person name="Merenyi Z."/>
            <person name="de Eugenio L."/>
            <person name="Morin E."/>
            <person name="Martinez A.T."/>
            <person name="Baldrian P."/>
            <person name="Stursova M."/>
            <person name="Martinez M.J."/>
            <person name="Novotny C."/>
            <person name="Magnuson J.K."/>
            <person name="Spatafora J.W."/>
            <person name="Maurice S."/>
            <person name="Pangilinan J."/>
            <person name="Andreopoulos W."/>
            <person name="LaButti K."/>
            <person name="Hundley H."/>
            <person name="Na H."/>
            <person name="Kuo A."/>
            <person name="Barry K."/>
            <person name="Lipzen A."/>
            <person name="Henrissat B."/>
            <person name="Riley R."/>
            <person name="Ahrendt S."/>
            <person name="Nagy L.G."/>
            <person name="Grigoriev I.V."/>
            <person name="Martin F."/>
            <person name="Rosso M.N."/>
        </authorList>
    </citation>
    <scope>NUCLEOTIDE SEQUENCE</scope>
    <source>
        <strain evidence="1">CBS 384.51</strain>
    </source>
</reference>
<protein>
    <submittedName>
        <fullName evidence="1">Uncharacterized protein</fullName>
    </submittedName>
</protein>
<accession>A0ACB8UKJ1</accession>
<dbReference type="Proteomes" id="UP001055072">
    <property type="component" value="Unassembled WGS sequence"/>
</dbReference>
<name>A0ACB8UKJ1_9APHY</name>
<sequence length="254" mass="27803">MRSPFRTILLGLNVLVFSLLITVGNPTVITPAAAAPLPFIRDTDYASHPHQNTTTPVFVKHVQQEGSMSRRGNLSDDDTESIRPRDINTVLGNINILNNYSEQMTEHASNFRELYHQSPRSENFEAQSADEVTAFRENLNGFQDILAQLGADKGLANYDRSDQLETLLKNLVNTNKDLLKSVDATVYQLPAVGGTLGPIVYDIKCILDETLDAVENLTDAIINAIKPLLVNLISDASRTACNSGLAVLGLCILP</sequence>
<organism evidence="1 2">
    <name type="scientific">Irpex rosettiformis</name>
    <dbReference type="NCBI Taxonomy" id="378272"/>
    <lineage>
        <taxon>Eukaryota</taxon>
        <taxon>Fungi</taxon>
        <taxon>Dikarya</taxon>
        <taxon>Basidiomycota</taxon>
        <taxon>Agaricomycotina</taxon>
        <taxon>Agaricomycetes</taxon>
        <taxon>Polyporales</taxon>
        <taxon>Irpicaceae</taxon>
        <taxon>Irpex</taxon>
    </lineage>
</organism>
<comment type="caution">
    <text evidence="1">The sequence shown here is derived from an EMBL/GenBank/DDBJ whole genome shotgun (WGS) entry which is preliminary data.</text>
</comment>
<evidence type="ECO:0000313" key="2">
    <source>
        <dbReference type="Proteomes" id="UP001055072"/>
    </source>
</evidence>